<gene>
    <name evidence="1" type="ORF">A2154_04745</name>
</gene>
<proteinExistence type="predicted"/>
<dbReference type="Proteomes" id="UP000176854">
    <property type="component" value="Unassembled WGS sequence"/>
</dbReference>
<accession>A0A1F5Z810</accession>
<organism evidence="1 2">
    <name type="scientific">Candidatus Gottesmanbacteria bacterium RBG_16_43_7</name>
    <dbReference type="NCBI Taxonomy" id="1798373"/>
    <lineage>
        <taxon>Bacteria</taxon>
        <taxon>Candidatus Gottesmaniibacteriota</taxon>
    </lineage>
</organism>
<protein>
    <submittedName>
        <fullName evidence="1">Uncharacterized protein</fullName>
    </submittedName>
</protein>
<evidence type="ECO:0000313" key="2">
    <source>
        <dbReference type="Proteomes" id="UP000176854"/>
    </source>
</evidence>
<dbReference type="AlphaFoldDB" id="A0A1F5Z810"/>
<evidence type="ECO:0000313" key="1">
    <source>
        <dbReference type="EMBL" id="OGG08454.1"/>
    </source>
</evidence>
<dbReference type="STRING" id="1798373.A2154_04745"/>
<sequence length="166" mass="19379">MLVAIETQVDNRFHVPTLTPVELPDDEELQQVYAEIAPDNAKYYGNILVTPRDELYMDRAKIKDWLQELFPGQTVWISEHNIIHPLGVIFDSVYYGRYCSLYESAPEGSLGYAVYFLNEGDARISRSPTNSRRLLMSYIRFRSLFVNNEETWEQLVTFINQTQDDE</sequence>
<dbReference type="EMBL" id="MFJC01000066">
    <property type="protein sequence ID" value="OGG08454.1"/>
    <property type="molecule type" value="Genomic_DNA"/>
</dbReference>
<reference evidence="1 2" key="1">
    <citation type="journal article" date="2016" name="Nat. Commun.">
        <title>Thousands of microbial genomes shed light on interconnected biogeochemical processes in an aquifer system.</title>
        <authorList>
            <person name="Anantharaman K."/>
            <person name="Brown C.T."/>
            <person name="Hug L.A."/>
            <person name="Sharon I."/>
            <person name="Castelle C.J."/>
            <person name="Probst A.J."/>
            <person name="Thomas B.C."/>
            <person name="Singh A."/>
            <person name="Wilkins M.J."/>
            <person name="Karaoz U."/>
            <person name="Brodie E.L."/>
            <person name="Williams K.H."/>
            <person name="Hubbard S.S."/>
            <person name="Banfield J.F."/>
        </authorList>
    </citation>
    <scope>NUCLEOTIDE SEQUENCE [LARGE SCALE GENOMIC DNA]</scope>
</reference>
<comment type="caution">
    <text evidence="1">The sequence shown here is derived from an EMBL/GenBank/DDBJ whole genome shotgun (WGS) entry which is preliminary data.</text>
</comment>
<name>A0A1F5Z810_9BACT</name>